<dbReference type="EMBL" id="KV878216">
    <property type="protein sequence ID" value="OJJ31318.1"/>
    <property type="molecule type" value="Genomic_DNA"/>
</dbReference>
<organism evidence="1 2">
    <name type="scientific">Aspergillus wentii DTO 134E9</name>
    <dbReference type="NCBI Taxonomy" id="1073089"/>
    <lineage>
        <taxon>Eukaryota</taxon>
        <taxon>Fungi</taxon>
        <taxon>Dikarya</taxon>
        <taxon>Ascomycota</taxon>
        <taxon>Pezizomycotina</taxon>
        <taxon>Eurotiomycetes</taxon>
        <taxon>Eurotiomycetidae</taxon>
        <taxon>Eurotiales</taxon>
        <taxon>Aspergillaceae</taxon>
        <taxon>Aspergillus</taxon>
        <taxon>Aspergillus subgen. Cremei</taxon>
    </lineage>
</organism>
<accession>A0A1L9R8V9</accession>
<dbReference type="GeneID" id="63752332"/>
<dbReference type="Proteomes" id="UP000184383">
    <property type="component" value="Unassembled WGS sequence"/>
</dbReference>
<dbReference type="VEuPathDB" id="FungiDB:ASPWEDRAFT_45267"/>
<keyword evidence="2" id="KW-1185">Reference proteome</keyword>
<name>A0A1L9R8V9_ASPWE</name>
<evidence type="ECO:0000313" key="1">
    <source>
        <dbReference type="EMBL" id="OJJ31318.1"/>
    </source>
</evidence>
<reference evidence="2" key="1">
    <citation type="journal article" date="2017" name="Genome Biol.">
        <title>Comparative genomics reveals high biological diversity and specific adaptations in the industrially and medically important fungal genus Aspergillus.</title>
        <authorList>
            <person name="de Vries R.P."/>
            <person name="Riley R."/>
            <person name="Wiebenga A."/>
            <person name="Aguilar-Osorio G."/>
            <person name="Amillis S."/>
            <person name="Uchima C.A."/>
            <person name="Anderluh G."/>
            <person name="Asadollahi M."/>
            <person name="Askin M."/>
            <person name="Barry K."/>
            <person name="Battaglia E."/>
            <person name="Bayram O."/>
            <person name="Benocci T."/>
            <person name="Braus-Stromeyer S.A."/>
            <person name="Caldana C."/>
            <person name="Canovas D."/>
            <person name="Cerqueira G.C."/>
            <person name="Chen F."/>
            <person name="Chen W."/>
            <person name="Choi C."/>
            <person name="Clum A."/>
            <person name="Dos Santos R.A."/>
            <person name="Damasio A.R."/>
            <person name="Diallinas G."/>
            <person name="Emri T."/>
            <person name="Fekete E."/>
            <person name="Flipphi M."/>
            <person name="Freyberg S."/>
            <person name="Gallo A."/>
            <person name="Gournas C."/>
            <person name="Habgood R."/>
            <person name="Hainaut M."/>
            <person name="Harispe M.L."/>
            <person name="Henrissat B."/>
            <person name="Hilden K.S."/>
            <person name="Hope R."/>
            <person name="Hossain A."/>
            <person name="Karabika E."/>
            <person name="Karaffa L."/>
            <person name="Karanyi Z."/>
            <person name="Krasevec N."/>
            <person name="Kuo A."/>
            <person name="Kusch H."/>
            <person name="LaButti K."/>
            <person name="Lagendijk E.L."/>
            <person name="Lapidus A."/>
            <person name="Levasseur A."/>
            <person name="Lindquist E."/>
            <person name="Lipzen A."/>
            <person name="Logrieco A.F."/>
            <person name="MacCabe A."/>
            <person name="Maekelae M.R."/>
            <person name="Malavazi I."/>
            <person name="Melin P."/>
            <person name="Meyer V."/>
            <person name="Mielnichuk N."/>
            <person name="Miskei M."/>
            <person name="Molnar A.P."/>
            <person name="Mule G."/>
            <person name="Ngan C.Y."/>
            <person name="Orejas M."/>
            <person name="Orosz E."/>
            <person name="Ouedraogo J.P."/>
            <person name="Overkamp K.M."/>
            <person name="Park H.-S."/>
            <person name="Perrone G."/>
            <person name="Piumi F."/>
            <person name="Punt P.J."/>
            <person name="Ram A.F."/>
            <person name="Ramon A."/>
            <person name="Rauscher S."/>
            <person name="Record E."/>
            <person name="Riano-Pachon D.M."/>
            <person name="Robert V."/>
            <person name="Roehrig J."/>
            <person name="Ruller R."/>
            <person name="Salamov A."/>
            <person name="Salih N.S."/>
            <person name="Samson R.A."/>
            <person name="Sandor E."/>
            <person name="Sanguinetti M."/>
            <person name="Schuetze T."/>
            <person name="Sepcic K."/>
            <person name="Shelest E."/>
            <person name="Sherlock G."/>
            <person name="Sophianopoulou V."/>
            <person name="Squina F.M."/>
            <person name="Sun H."/>
            <person name="Susca A."/>
            <person name="Todd R.B."/>
            <person name="Tsang A."/>
            <person name="Unkles S.E."/>
            <person name="van de Wiele N."/>
            <person name="van Rossen-Uffink D."/>
            <person name="Oliveira J.V."/>
            <person name="Vesth T.C."/>
            <person name="Visser J."/>
            <person name="Yu J.-H."/>
            <person name="Zhou M."/>
            <person name="Andersen M.R."/>
            <person name="Archer D.B."/>
            <person name="Baker S.E."/>
            <person name="Benoit I."/>
            <person name="Brakhage A.A."/>
            <person name="Braus G.H."/>
            <person name="Fischer R."/>
            <person name="Frisvad J.C."/>
            <person name="Goldman G.H."/>
            <person name="Houbraken J."/>
            <person name="Oakley B."/>
            <person name="Pocsi I."/>
            <person name="Scazzocchio C."/>
            <person name="Seiboth B."/>
            <person name="vanKuyk P.A."/>
            <person name="Wortman J."/>
            <person name="Dyer P.S."/>
            <person name="Grigoriev I.V."/>
        </authorList>
    </citation>
    <scope>NUCLEOTIDE SEQUENCE [LARGE SCALE GENOMIC DNA]</scope>
    <source>
        <strain evidence="2">DTO 134E9</strain>
    </source>
</reference>
<protein>
    <recommendedName>
        <fullName evidence="3">N-acetyltransferase domain-containing protein</fullName>
    </recommendedName>
</protein>
<proteinExistence type="predicted"/>
<gene>
    <name evidence="1" type="ORF">ASPWEDRAFT_45267</name>
</gene>
<dbReference type="AlphaFoldDB" id="A0A1L9R8V9"/>
<evidence type="ECO:0000313" key="2">
    <source>
        <dbReference type="Proteomes" id="UP000184383"/>
    </source>
</evidence>
<dbReference type="OrthoDB" id="41532at2759"/>
<evidence type="ECO:0008006" key="3">
    <source>
        <dbReference type="Google" id="ProtNLM"/>
    </source>
</evidence>
<dbReference type="RefSeq" id="XP_040684995.1">
    <property type="nucleotide sequence ID" value="XM_040836484.1"/>
</dbReference>
<sequence>MPQYHCTALPHDEISVRQWAPKFVEFRLNALRESPDSASSSYKVESCITFEEWIAMLCEPAFRVIIAVAENDSIDIDTLPVWEHDWVCIISLYGPRCLHQPQHQNHDDCMESCWYVGGAFVAPHHRGQNILRDACFRCEQEAVRIDKSLLQRRSGRFRTRLLASTLSMNRAVWEHYCRIFNAEMVQIITVGERAAWGMNILVCPDKLDREIMAFQKIVVWEADGMAVSAL</sequence>